<organism evidence="1 2">
    <name type="scientific">Pseudomonas rhodesiae</name>
    <dbReference type="NCBI Taxonomy" id="76760"/>
    <lineage>
        <taxon>Bacteria</taxon>
        <taxon>Pseudomonadati</taxon>
        <taxon>Pseudomonadota</taxon>
        <taxon>Gammaproteobacteria</taxon>
        <taxon>Pseudomonadales</taxon>
        <taxon>Pseudomonadaceae</taxon>
        <taxon>Pseudomonas</taxon>
    </lineage>
</organism>
<reference evidence="1 2" key="1">
    <citation type="submission" date="2016-10" db="EMBL/GenBank/DDBJ databases">
        <authorList>
            <person name="Varghese N."/>
            <person name="Submissions S."/>
        </authorList>
    </citation>
    <scope>NUCLEOTIDE SEQUENCE [LARGE SCALE GENOMIC DNA]</scope>
    <source>
        <strain evidence="1 2">BS2777</strain>
    </source>
</reference>
<keyword evidence="2" id="KW-1185">Reference proteome</keyword>
<proteinExistence type="predicted"/>
<gene>
    <name evidence="1" type="ORF">SAMN04490209_4165</name>
</gene>
<accession>A0AAE8L0Y1</accession>
<evidence type="ECO:0008006" key="3">
    <source>
        <dbReference type="Google" id="ProtNLM"/>
    </source>
</evidence>
<protein>
    <recommendedName>
        <fullName evidence="3">ApeA N-terminal domain-containing protein</fullName>
    </recommendedName>
</protein>
<dbReference type="Proteomes" id="UP000182085">
    <property type="component" value="Chromosome I"/>
</dbReference>
<dbReference type="AlphaFoldDB" id="A0AAE8L0Y1"/>
<dbReference type="EMBL" id="LT629801">
    <property type="protein sequence ID" value="SDV13855.1"/>
    <property type="molecule type" value="Genomic_DNA"/>
</dbReference>
<sequence length="475" mass="53902">MNLWGWNSLELPSFSGPITLKSHSLLMADISNVVVARDDSHRIMLRVFAKPSVHIPEQLRTLGDPRKSCDRILFSSPLGAGELGGVLMGDSKTSWGYEENHSIVEYEIAEVKFQASNEYQPAYIVEYLDNLPTEFEWPTGFDDNITTRGMRTFDGDELYQFPIKSLRERALCSSLKLDVGEYTCILTAIEDEGDEGNKERRGYLVYIGLPDASTREKIRHSLSYAIGLPLIYCGHTNYSAAGELCEFVAVTPEMINGRAWNITKMPPAPLTITRHEDDKYIDPDKVSRVASGIYKNMGSYGLDSLPWRLWYADTAPYFMRPAYYGAMIEGLQKSYLKNNSKKIDGLIISKLEFKRHRETLQKYIKKQGFEHSVEEIYLKVLSNCNSASQAVKAKRFYEGLGLKLGDLEVSAWQRRNDAAHGNEIPASEIDNFIRVTCILRTMLNRIVLSLTGGSERYVDYYSYTHPDRALTDPII</sequence>
<name>A0AAE8L0Y1_9PSED</name>
<dbReference type="RefSeq" id="WP_377731463.1">
    <property type="nucleotide sequence ID" value="NZ_JBHUDW010000007.1"/>
</dbReference>
<evidence type="ECO:0000313" key="2">
    <source>
        <dbReference type="Proteomes" id="UP000182085"/>
    </source>
</evidence>
<evidence type="ECO:0000313" key="1">
    <source>
        <dbReference type="EMBL" id="SDV13855.1"/>
    </source>
</evidence>